<organism evidence="2 3">
    <name type="scientific">Candidatus Nitrobium versatile</name>
    <dbReference type="NCBI Taxonomy" id="2884831"/>
    <lineage>
        <taxon>Bacteria</taxon>
        <taxon>Pseudomonadati</taxon>
        <taxon>Nitrospirota</taxon>
        <taxon>Nitrospiria</taxon>
        <taxon>Nitrospirales</taxon>
        <taxon>Nitrospiraceae</taxon>
        <taxon>Candidatus Nitrobium</taxon>
    </lineage>
</organism>
<dbReference type="Proteomes" id="UP000705867">
    <property type="component" value="Unassembled WGS sequence"/>
</dbReference>
<evidence type="ECO:0000313" key="2">
    <source>
        <dbReference type="EMBL" id="MBZ0158416.1"/>
    </source>
</evidence>
<protein>
    <submittedName>
        <fullName evidence="2">Uncharacterized protein</fullName>
    </submittedName>
</protein>
<evidence type="ECO:0000313" key="3">
    <source>
        <dbReference type="Proteomes" id="UP000705867"/>
    </source>
</evidence>
<proteinExistence type="predicted"/>
<reference evidence="2" key="1">
    <citation type="journal article" date="2021" name="bioRxiv">
        <title>Unraveling nitrogen, sulfur and carbon metabolic pathways and microbial community transcriptional responses to substrate deprivation and toxicity stresses in a bioreactor mimicking anoxic brackish coastal sediment conditions.</title>
        <authorList>
            <person name="Martins P.D."/>
            <person name="Echeveste M.J."/>
            <person name="Arshad A."/>
            <person name="Kurth J."/>
            <person name="Ouboter H."/>
            <person name="Jetten M.S.M."/>
            <person name="Welte C.U."/>
        </authorList>
    </citation>
    <scope>NUCLEOTIDE SEQUENCE</scope>
    <source>
        <strain evidence="2">MAG_39</strain>
    </source>
</reference>
<keyword evidence="1" id="KW-1133">Transmembrane helix</keyword>
<name>A0A953M3T3_9BACT</name>
<gene>
    <name evidence="2" type="ORF">K8I29_19635</name>
</gene>
<keyword evidence="1" id="KW-0472">Membrane</keyword>
<feature type="transmembrane region" description="Helical" evidence="1">
    <location>
        <begin position="45"/>
        <end position="66"/>
    </location>
</feature>
<dbReference type="EMBL" id="JAIOIV010000151">
    <property type="protein sequence ID" value="MBZ0158416.1"/>
    <property type="molecule type" value="Genomic_DNA"/>
</dbReference>
<reference evidence="2" key="2">
    <citation type="submission" date="2021-08" db="EMBL/GenBank/DDBJ databases">
        <authorList>
            <person name="Dalcin Martins P."/>
        </authorList>
    </citation>
    <scope>NUCLEOTIDE SEQUENCE</scope>
    <source>
        <strain evidence="2">MAG_39</strain>
    </source>
</reference>
<accession>A0A953M3T3</accession>
<sequence length="72" mass="8577">MYLNLTIEHLAGFALLAYLLIPLFHGAMAYRWTAWAALWQLLTPVRPWFFDLPLLCCSFFVLEWLYRKAIKQ</sequence>
<evidence type="ECO:0000256" key="1">
    <source>
        <dbReference type="SAM" id="Phobius"/>
    </source>
</evidence>
<dbReference type="AlphaFoldDB" id="A0A953M3T3"/>
<keyword evidence="1" id="KW-0812">Transmembrane</keyword>
<comment type="caution">
    <text evidence="2">The sequence shown here is derived from an EMBL/GenBank/DDBJ whole genome shotgun (WGS) entry which is preliminary data.</text>
</comment>